<dbReference type="Proteomes" id="UP000243606">
    <property type="component" value="Unassembled WGS sequence"/>
</dbReference>
<keyword evidence="2" id="KW-0973">c-di-GMP</keyword>
<reference evidence="10" key="1">
    <citation type="submission" date="2016-10" db="EMBL/GenBank/DDBJ databases">
        <authorList>
            <person name="Varghese N."/>
            <person name="Submissions S."/>
        </authorList>
    </citation>
    <scope>NUCLEOTIDE SEQUENCE [LARGE SCALE GENOMIC DNA]</scope>
    <source>
        <strain evidence="10">LMG 24016</strain>
    </source>
</reference>
<dbReference type="SUPFAM" id="SSF55073">
    <property type="entry name" value="Nucleotide cyclase"/>
    <property type="match status" value="1"/>
</dbReference>
<dbReference type="InterPro" id="IPR000160">
    <property type="entry name" value="GGDEF_dom"/>
</dbReference>
<feature type="domain" description="PAC" evidence="6">
    <location>
        <begin position="354"/>
        <end position="407"/>
    </location>
</feature>
<feature type="transmembrane region" description="Helical" evidence="4">
    <location>
        <begin position="43"/>
        <end position="60"/>
    </location>
</feature>
<feature type="transmembrane region" description="Helical" evidence="4">
    <location>
        <begin position="105"/>
        <end position="124"/>
    </location>
</feature>
<dbReference type="PROSITE" id="PS50113">
    <property type="entry name" value="PAC"/>
    <property type="match status" value="2"/>
</dbReference>
<dbReference type="InterPro" id="IPR035965">
    <property type="entry name" value="PAS-like_dom_sf"/>
</dbReference>
<dbReference type="InterPro" id="IPR035919">
    <property type="entry name" value="EAL_sf"/>
</dbReference>
<dbReference type="Pfam" id="PF13426">
    <property type="entry name" value="PAS_9"/>
    <property type="match status" value="1"/>
</dbReference>
<dbReference type="InterPro" id="IPR001610">
    <property type="entry name" value="PAC"/>
</dbReference>
<dbReference type="EMBL" id="FOQL01000001">
    <property type="protein sequence ID" value="SFI13432.1"/>
    <property type="molecule type" value="Genomic_DNA"/>
</dbReference>
<organism evidence="9 10">
    <name type="scientific">Pseudomonas guineae</name>
    <dbReference type="NCBI Taxonomy" id="425504"/>
    <lineage>
        <taxon>Bacteria</taxon>
        <taxon>Pseudomonadati</taxon>
        <taxon>Pseudomonadota</taxon>
        <taxon>Gammaproteobacteria</taxon>
        <taxon>Pseudomonadales</taxon>
        <taxon>Pseudomonadaceae</taxon>
        <taxon>Pseudomonas</taxon>
    </lineage>
</organism>
<dbReference type="InterPro" id="IPR013655">
    <property type="entry name" value="PAS_fold_3"/>
</dbReference>
<sequence length="960" mass="107325">MTAAISFTDVNGLRTTSGPEVAQLFATDIAAERTRMLYQGSQVPTLCMLLCGVACAVLLWDALAPLLLGGWLSWLVILAVLRQVQVRAFNNVLPSRQAEHHWRRLFLLGAGASGLTLAFAVVALVPADVFYLQALVYGLISAVILSASVAYAISFSAFLAFVLPCLLPSVGYLLLSDNSLQQGWGLLASILMLALLVVAWQVNRLVQRSLLQRFHNQALISNLQHAKLQAEGLNSELAHEVEQRRRAERELRSAHGDLEVRVAERTLALDETTHALNKSRARLTLAIEASELALWDWDLQSDEVHHTRPKEIFGLESDEVKLMLRDLKPRLHPDDQPILHRALVEHMKGLSEGFQVEYRIKHAEGHWVWIEDRGRAVARDDEGRVLRMLGTRRDISERKVHEQQQQLAATVFEAASEGIVILDPDYRLLSVNQAFSDVTGYRQDEVVGKSAISLTNSGDSRRQYQMIRLELESSGSWRGELVETRKNGELYPQWLQLNVVRDARGSVSHIVGFFADLSSRREAEERLRYLSHYDELTGLANRSLFKQRLHEASQRARQTGRSIALLHIDLDRFKQLNDSLGHEVADQLLRQVSRRLTQAVPEADTLARLSGDEFAILIDAYGSLSSLARLASRLLSKLRVPMTVGGHELVVSASLGISLLPDNAREISALISQANMATQHAKHLGGNSFQFFTDNLQACTLERIQLENQLRKGIQDGQLEVFYQPKLCLADDSLNAAEALVRWRHPELGLVPPSDFIGLAEETGLIGAIGEFVLRQACKQACAWRDEGLAQIRVSVNLSVHQLRQGNLLSLVRQVLKETGLAPQFLELELTESQLLDNVESVISTFQQLRELGVKLAIDDFGTGYSSLSYLKRFPVDYVKIDQTFIRDLTPGSEDAAITRAIIAMVHSLELKVVAEGVETQAQMDFLKSQHCDEIQGYLISKPVPAEQFAQLLREQDDRF</sequence>
<gene>
    <name evidence="9" type="ORF">SAMN05216206_1577</name>
</gene>
<name>A0A1I3FQQ8_9PSED</name>
<evidence type="ECO:0000259" key="5">
    <source>
        <dbReference type="PROSITE" id="PS50112"/>
    </source>
</evidence>
<evidence type="ECO:0000259" key="8">
    <source>
        <dbReference type="PROSITE" id="PS50887"/>
    </source>
</evidence>
<keyword evidence="4" id="KW-0812">Transmembrane</keyword>
<dbReference type="SMART" id="SM00267">
    <property type="entry name" value="GGDEF"/>
    <property type="match status" value="1"/>
</dbReference>
<dbReference type="RefSeq" id="WP_090241090.1">
    <property type="nucleotide sequence ID" value="NZ_FOQL01000001.1"/>
</dbReference>
<dbReference type="InterPro" id="IPR029787">
    <property type="entry name" value="Nucleotide_cyclase"/>
</dbReference>
<dbReference type="SMART" id="SM00086">
    <property type="entry name" value="PAC"/>
    <property type="match status" value="2"/>
</dbReference>
<dbReference type="Pfam" id="PF00990">
    <property type="entry name" value="GGDEF"/>
    <property type="match status" value="1"/>
</dbReference>
<feature type="domain" description="PAS" evidence="5">
    <location>
        <begin position="404"/>
        <end position="474"/>
    </location>
</feature>
<dbReference type="CDD" id="cd01948">
    <property type="entry name" value="EAL"/>
    <property type="match status" value="1"/>
</dbReference>
<keyword evidence="10" id="KW-1185">Reference proteome</keyword>
<dbReference type="InterPro" id="IPR000700">
    <property type="entry name" value="PAS-assoc_C"/>
</dbReference>
<feature type="domain" description="PAC" evidence="6">
    <location>
        <begin position="477"/>
        <end position="529"/>
    </location>
</feature>
<dbReference type="SUPFAM" id="SSF141868">
    <property type="entry name" value="EAL domain-like"/>
    <property type="match status" value="1"/>
</dbReference>
<dbReference type="STRING" id="425504.SAMN05216206_1577"/>
<keyword evidence="4" id="KW-0472">Membrane</keyword>
<dbReference type="Pfam" id="PF00563">
    <property type="entry name" value="EAL"/>
    <property type="match status" value="1"/>
</dbReference>
<dbReference type="OrthoDB" id="9804951at2"/>
<dbReference type="SMART" id="SM00091">
    <property type="entry name" value="PAS"/>
    <property type="match status" value="1"/>
</dbReference>
<dbReference type="PANTHER" id="PTHR44757">
    <property type="entry name" value="DIGUANYLATE CYCLASE DGCP"/>
    <property type="match status" value="1"/>
</dbReference>
<dbReference type="PROSITE" id="PS50112">
    <property type="entry name" value="PAS"/>
    <property type="match status" value="1"/>
</dbReference>
<feature type="transmembrane region" description="Helical" evidence="4">
    <location>
        <begin position="66"/>
        <end position="84"/>
    </location>
</feature>
<evidence type="ECO:0000256" key="1">
    <source>
        <dbReference type="ARBA" id="ARBA00012282"/>
    </source>
</evidence>
<dbReference type="EC" id="3.1.4.52" evidence="1"/>
<dbReference type="GO" id="GO:0071111">
    <property type="term" value="F:cyclic-guanylate-specific phosphodiesterase activity"/>
    <property type="evidence" value="ECO:0007669"/>
    <property type="project" value="UniProtKB-EC"/>
</dbReference>
<feature type="coiled-coil region" evidence="3">
    <location>
        <begin position="216"/>
        <end position="250"/>
    </location>
</feature>
<feature type="domain" description="EAL" evidence="7">
    <location>
        <begin position="703"/>
        <end position="957"/>
    </location>
</feature>
<dbReference type="InterPro" id="IPR052155">
    <property type="entry name" value="Biofilm_reg_signaling"/>
</dbReference>
<dbReference type="NCBIfam" id="TIGR00254">
    <property type="entry name" value="GGDEF"/>
    <property type="match status" value="1"/>
</dbReference>
<proteinExistence type="predicted"/>
<evidence type="ECO:0000256" key="4">
    <source>
        <dbReference type="SAM" id="Phobius"/>
    </source>
</evidence>
<dbReference type="InterPro" id="IPR000014">
    <property type="entry name" value="PAS"/>
</dbReference>
<dbReference type="NCBIfam" id="TIGR00229">
    <property type="entry name" value="sensory_box"/>
    <property type="match status" value="2"/>
</dbReference>
<evidence type="ECO:0000259" key="6">
    <source>
        <dbReference type="PROSITE" id="PS50113"/>
    </source>
</evidence>
<evidence type="ECO:0000259" key="7">
    <source>
        <dbReference type="PROSITE" id="PS50883"/>
    </source>
</evidence>
<dbReference type="FunFam" id="3.20.20.450:FF:000001">
    <property type="entry name" value="Cyclic di-GMP phosphodiesterase yahA"/>
    <property type="match status" value="1"/>
</dbReference>
<feature type="transmembrane region" description="Helical" evidence="4">
    <location>
        <begin position="158"/>
        <end position="175"/>
    </location>
</feature>
<dbReference type="SUPFAM" id="SSF55785">
    <property type="entry name" value="PYP-like sensor domain (PAS domain)"/>
    <property type="match status" value="2"/>
</dbReference>
<dbReference type="Gene3D" id="3.20.20.450">
    <property type="entry name" value="EAL domain"/>
    <property type="match status" value="1"/>
</dbReference>
<dbReference type="Gene3D" id="3.30.70.270">
    <property type="match status" value="1"/>
</dbReference>
<dbReference type="AlphaFoldDB" id="A0A1I3FQQ8"/>
<dbReference type="SMART" id="SM00052">
    <property type="entry name" value="EAL"/>
    <property type="match status" value="1"/>
</dbReference>
<evidence type="ECO:0000256" key="3">
    <source>
        <dbReference type="SAM" id="Coils"/>
    </source>
</evidence>
<accession>A0A1I3FQQ8</accession>
<dbReference type="PROSITE" id="PS50887">
    <property type="entry name" value="GGDEF"/>
    <property type="match status" value="1"/>
</dbReference>
<feature type="transmembrane region" description="Helical" evidence="4">
    <location>
        <begin position="181"/>
        <end position="203"/>
    </location>
</feature>
<keyword evidence="4" id="KW-1133">Transmembrane helix</keyword>
<dbReference type="PANTHER" id="PTHR44757:SF2">
    <property type="entry name" value="BIOFILM ARCHITECTURE MAINTENANCE PROTEIN MBAA"/>
    <property type="match status" value="1"/>
</dbReference>
<evidence type="ECO:0000313" key="9">
    <source>
        <dbReference type="EMBL" id="SFI13432.1"/>
    </source>
</evidence>
<dbReference type="CDD" id="cd01949">
    <property type="entry name" value="GGDEF"/>
    <property type="match status" value="1"/>
</dbReference>
<dbReference type="PROSITE" id="PS50883">
    <property type="entry name" value="EAL"/>
    <property type="match status" value="1"/>
</dbReference>
<keyword evidence="3" id="KW-0175">Coiled coil</keyword>
<protein>
    <recommendedName>
        <fullName evidence="1">cyclic-guanylate-specific phosphodiesterase</fullName>
        <ecNumber evidence="1">3.1.4.52</ecNumber>
    </recommendedName>
</protein>
<evidence type="ECO:0000313" key="10">
    <source>
        <dbReference type="Proteomes" id="UP000243606"/>
    </source>
</evidence>
<dbReference type="Pfam" id="PF08447">
    <property type="entry name" value="PAS_3"/>
    <property type="match status" value="1"/>
</dbReference>
<feature type="domain" description="GGDEF" evidence="8">
    <location>
        <begin position="561"/>
        <end position="694"/>
    </location>
</feature>
<evidence type="ECO:0000256" key="2">
    <source>
        <dbReference type="ARBA" id="ARBA00022636"/>
    </source>
</evidence>
<dbReference type="InterPro" id="IPR001633">
    <property type="entry name" value="EAL_dom"/>
</dbReference>
<dbReference type="InterPro" id="IPR043128">
    <property type="entry name" value="Rev_trsase/Diguanyl_cyclase"/>
</dbReference>
<dbReference type="CDD" id="cd00130">
    <property type="entry name" value="PAS"/>
    <property type="match status" value="2"/>
</dbReference>
<dbReference type="Gene3D" id="3.30.450.20">
    <property type="entry name" value="PAS domain"/>
    <property type="match status" value="2"/>
</dbReference>